<dbReference type="GO" id="GO:0008270">
    <property type="term" value="F:zinc ion binding"/>
    <property type="evidence" value="ECO:0007669"/>
    <property type="project" value="InterPro"/>
</dbReference>
<dbReference type="FunCoup" id="A0A4Q1BVF6">
    <property type="interactions" value="175"/>
</dbReference>
<dbReference type="GO" id="GO:0005736">
    <property type="term" value="C:RNA polymerase I complex"/>
    <property type="evidence" value="ECO:0007669"/>
    <property type="project" value="TreeGrafter"/>
</dbReference>
<dbReference type="FunFam" id="2.20.28.30:FF:000002">
    <property type="entry name" value="DNA-directed RNA polymerases II, IV and V subunit 12"/>
    <property type="match status" value="1"/>
</dbReference>
<dbReference type="SMART" id="SM00659">
    <property type="entry name" value="RPOLCX"/>
    <property type="match status" value="1"/>
</dbReference>
<evidence type="ECO:0000256" key="2">
    <source>
        <dbReference type="ARBA" id="ARBA00022723"/>
    </source>
</evidence>
<dbReference type="EMBL" id="SDIL01000003">
    <property type="protein sequence ID" value="RXK42088.1"/>
    <property type="molecule type" value="Genomic_DNA"/>
</dbReference>
<evidence type="ECO:0000256" key="1">
    <source>
        <dbReference type="ARBA" id="ARBA00004123"/>
    </source>
</evidence>
<gene>
    <name evidence="7" type="ORF">M231_00445</name>
</gene>
<dbReference type="SUPFAM" id="SSF63393">
    <property type="entry name" value="RNA polymerase subunits"/>
    <property type="match status" value="1"/>
</dbReference>
<accession>A0A4Q1BVF6</accession>
<keyword evidence="7" id="KW-0804">Transcription</keyword>
<comment type="caution">
    <text evidence="7">The sequence shown here is derived from an EMBL/GenBank/DDBJ whole genome shotgun (WGS) entry which is preliminary data.</text>
</comment>
<dbReference type="Pfam" id="PF03604">
    <property type="entry name" value="Zn_ribbon_RPAB4"/>
    <property type="match status" value="1"/>
</dbReference>
<proteinExistence type="inferred from homology"/>
<comment type="subcellular location">
    <subcellularLocation>
        <location evidence="1">Nucleus</location>
    </subcellularLocation>
</comment>
<evidence type="ECO:0000256" key="4">
    <source>
        <dbReference type="ARBA" id="ARBA00023242"/>
    </source>
</evidence>
<dbReference type="InterPro" id="IPR029040">
    <property type="entry name" value="RPABC4/Spt4"/>
</dbReference>
<dbReference type="GO" id="GO:0005665">
    <property type="term" value="C:RNA polymerase II, core complex"/>
    <property type="evidence" value="ECO:0007669"/>
    <property type="project" value="TreeGrafter"/>
</dbReference>
<keyword evidence="8" id="KW-1185">Reference proteome</keyword>
<dbReference type="Proteomes" id="UP000289152">
    <property type="component" value="Unassembled WGS sequence"/>
</dbReference>
<reference evidence="7 8" key="1">
    <citation type="submission" date="2016-06" db="EMBL/GenBank/DDBJ databases">
        <title>Evolution of pathogenesis and genome organization in the Tremellales.</title>
        <authorList>
            <person name="Cuomo C."/>
            <person name="Litvintseva A."/>
            <person name="Heitman J."/>
            <person name="Chen Y."/>
            <person name="Sun S."/>
            <person name="Springer D."/>
            <person name="Dromer F."/>
            <person name="Young S."/>
            <person name="Zeng Q."/>
            <person name="Chapman S."/>
            <person name="Gujja S."/>
            <person name="Saif S."/>
            <person name="Birren B."/>
        </authorList>
    </citation>
    <scope>NUCLEOTIDE SEQUENCE [LARGE SCALE GENOMIC DNA]</scope>
    <source>
        <strain evidence="7 8">ATCC 28783</strain>
    </source>
</reference>
<feature type="compositionally biased region" description="Polar residues" evidence="6">
    <location>
        <begin position="1"/>
        <end position="16"/>
    </location>
</feature>
<dbReference type="AlphaFoldDB" id="A0A4Q1BVF6"/>
<dbReference type="PANTHER" id="PTHR12056">
    <property type="entry name" value="DNA-DIRECTED RNA POLYMERASES I, II, AND III"/>
    <property type="match status" value="1"/>
</dbReference>
<dbReference type="STRING" id="5217.A0A4Q1BVF6"/>
<dbReference type="GO" id="GO:0005666">
    <property type="term" value="C:RNA polymerase III complex"/>
    <property type="evidence" value="ECO:0007669"/>
    <property type="project" value="TreeGrafter"/>
</dbReference>
<organism evidence="7 8">
    <name type="scientific">Tremella mesenterica</name>
    <name type="common">Jelly fungus</name>
    <dbReference type="NCBI Taxonomy" id="5217"/>
    <lineage>
        <taxon>Eukaryota</taxon>
        <taxon>Fungi</taxon>
        <taxon>Dikarya</taxon>
        <taxon>Basidiomycota</taxon>
        <taxon>Agaricomycotina</taxon>
        <taxon>Tremellomycetes</taxon>
        <taxon>Tremellales</taxon>
        <taxon>Tremellaceae</taxon>
        <taxon>Tremella</taxon>
    </lineage>
</organism>
<keyword evidence="3" id="KW-0862">Zinc</keyword>
<dbReference type="InterPro" id="IPR006591">
    <property type="entry name" value="RNAP_P/RPABC4"/>
</dbReference>
<keyword evidence="7" id="KW-0240">DNA-directed RNA polymerase</keyword>
<sequence>MSESQQDTRWQSQNPNPMAPRPSTFKAPDVLNYLCADCGAENGIKSGENIRCKECGHRVLYKPRTYRIVQFEAR</sequence>
<dbReference type="GO" id="GO:0006351">
    <property type="term" value="P:DNA-templated transcription"/>
    <property type="evidence" value="ECO:0007669"/>
    <property type="project" value="InterPro"/>
</dbReference>
<dbReference type="Gene3D" id="2.20.28.30">
    <property type="entry name" value="RNA polymerase ii, chain L"/>
    <property type="match status" value="1"/>
</dbReference>
<protein>
    <submittedName>
        <fullName evidence="7">DNA-directed RNA polymerase I, II, and III subunit RPABC4</fullName>
    </submittedName>
</protein>
<dbReference type="InterPro" id="IPR039747">
    <property type="entry name" value="RPABC4"/>
</dbReference>
<evidence type="ECO:0000256" key="5">
    <source>
        <dbReference type="ARBA" id="ARBA00025770"/>
    </source>
</evidence>
<evidence type="ECO:0000256" key="6">
    <source>
        <dbReference type="SAM" id="MobiDB-lite"/>
    </source>
</evidence>
<feature type="region of interest" description="Disordered" evidence="6">
    <location>
        <begin position="1"/>
        <end position="25"/>
    </location>
</feature>
<evidence type="ECO:0000313" key="7">
    <source>
        <dbReference type="EMBL" id="RXK42088.1"/>
    </source>
</evidence>
<dbReference type="OrthoDB" id="5585087at2759"/>
<keyword evidence="4" id="KW-0539">Nucleus</keyword>
<dbReference type="GO" id="GO:0003899">
    <property type="term" value="F:DNA-directed RNA polymerase activity"/>
    <property type="evidence" value="ECO:0007669"/>
    <property type="project" value="InterPro"/>
</dbReference>
<dbReference type="GO" id="GO:0003677">
    <property type="term" value="F:DNA binding"/>
    <property type="evidence" value="ECO:0007669"/>
    <property type="project" value="InterPro"/>
</dbReference>
<dbReference type="InParanoid" id="A0A4Q1BVF6"/>
<comment type="similarity">
    <text evidence="5">Belongs to the archaeal Rpo12/eukaryotic RPC10 RNA polymerase subunit family.</text>
</comment>
<name>A0A4Q1BVF6_TREME</name>
<dbReference type="PANTHER" id="PTHR12056:SF2">
    <property type="entry name" value="GEO11084P1"/>
    <property type="match status" value="1"/>
</dbReference>
<keyword evidence="2" id="KW-0479">Metal-binding</keyword>
<evidence type="ECO:0000313" key="8">
    <source>
        <dbReference type="Proteomes" id="UP000289152"/>
    </source>
</evidence>
<evidence type="ECO:0000256" key="3">
    <source>
        <dbReference type="ARBA" id="ARBA00022833"/>
    </source>
</evidence>